<keyword evidence="6" id="KW-1185">Reference proteome</keyword>
<feature type="domain" description="ODAD1 central coiled coil region" evidence="4">
    <location>
        <begin position="1"/>
        <end position="283"/>
    </location>
</feature>
<dbReference type="PANTHER" id="PTHR46518:SF1">
    <property type="entry name" value="OUTER DYNEIN ARM-DOCKING COMPLEX SUBUNIT 3"/>
    <property type="match status" value="1"/>
</dbReference>
<dbReference type="InterPro" id="IPR033192">
    <property type="entry name" value="ODAD3"/>
</dbReference>
<dbReference type="PANTHER" id="PTHR46518">
    <property type="entry name" value="COILED-COIL DOMAIN-CONTAINING PROTEIN 151"/>
    <property type="match status" value="1"/>
</dbReference>
<comment type="caution">
    <text evidence="5">The sequence shown here is derived from an EMBL/GenBank/DDBJ whole genome shotgun (WGS) entry which is preliminary data.</text>
</comment>
<evidence type="ECO:0000256" key="2">
    <source>
        <dbReference type="SAM" id="Coils"/>
    </source>
</evidence>
<reference evidence="5" key="1">
    <citation type="submission" date="2021-12" db="EMBL/GenBank/DDBJ databases">
        <title>Prjna785345.</title>
        <authorList>
            <person name="Rujirawat T."/>
            <person name="Krajaejun T."/>
        </authorList>
    </citation>
    <scope>NUCLEOTIDE SEQUENCE</scope>
    <source>
        <strain evidence="5">Pi057C3</strain>
    </source>
</reference>
<dbReference type="GO" id="GO:0003341">
    <property type="term" value="P:cilium movement"/>
    <property type="evidence" value="ECO:0007669"/>
    <property type="project" value="InterPro"/>
</dbReference>
<gene>
    <name evidence="5" type="ORF">P43SY_008877</name>
</gene>
<sequence length="488" mass="54852">MLENRLDKAMIKFNEAQSIRKTYEQIVKRLKEERVGFDNQLAALERALAAKQHDYEELLLLSSDATHAREMILQELEKARGQYEEEKRQREKELREKQQYVKIRLEMSNRIDRREKQKVDVINREAGDLNGEEEKHLKQSLAMTVMQQGMAIEEKKEHRSKIDIFESAFRKIKEATGVSDVNEVIQKIVSQESTTDNLINLSKENQARLEHLQAEHTALKARVEELKYSGSGGGHRRKMVDDHEQNLALATAKLERAKLKYERLAKVLISVKAGVEHLVDKLESVRDDDQVVVVTDETIVDALQESESILGRIISQIKVAANATNPVAGSGAAAVASQKRKESGLLTRMGSIRSPVTVGATSTPTMPDVSEADMLLARPYNQRIPLPGELTQEEMEHDEMGGAPGMLLDDNEEALSRERVKRASNQVLLAQDKKKKRVLKKKTKDPLNDSDDEDNSAATGFDGANINARSSARFSSVSQRGLSPSKKK</sequence>
<dbReference type="GO" id="GO:0036158">
    <property type="term" value="P:outer dynein arm assembly"/>
    <property type="evidence" value="ECO:0007669"/>
    <property type="project" value="InterPro"/>
</dbReference>
<dbReference type="InterPro" id="IPR049258">
    <property type="entry name" value="ODAD1_CC"/>
</dbReference>
<dbReference type="GO" id="GO:0097542">
    <property type="term" value="C:ciliary tip"/>
    <property type="evidence" value="ECO:0007669"/>
    <property type="project" value="TreeGrafter"/>
</dbReference>
<feature type="compositionally biased region" description="Polar residues" evidence="3">
    <location>
        <begin position="467"/>
        <end position="482"/>
    </location>
</feature>
<dbReference type="GO" id="GO:0036064">
    <property type="term" value="C:ciliary basal body"/>
    <property type="evidence" value="ECO:0007669"/>
    <property type="project" value="TreeGrafter"/>
</dbReference>
<dbReference type="Proteomes" id="UP001209570">
    <property type="component" value="Unassembled WGS sequence"/>
</dbReference>
<evidence type="ECO:0000259" key="4">
    <source>
        <dbReference type="Pfam" id="PF21773"/>
    </source>
</evidence>
<dbReference type="AlphaFoldDB" id="A0AAD5M8S8"/>
<feature type="coiled-coil region" evidence="2">
    <location>
        <begin position="13"/>
        <end position="103"/>
    </location>
</feature>
<dbReference type="GO" id="GO:0035253">
    <property type="term" value="C:ciliary rootlet"/>
    <property type="evidence" value="ECO:0007669"/>
    <property type="project" value="TreeGrafter"/>
</dbReference>
<evidence type="ECO:0000313" key="6">
    <source>
        <dbReference type="Proteomes" id="UP001209570"/>
    </source>
</evidence>
<feature type="compositionally biased region" description="Basic residues" evidence="3">
    <location>
        <begin position="433"/>
        <end position="443"/>
    </location>
</feature>
<organism evidence="5 6">
    <name type="scientific">Pythium insidiosum</name>
    <name type="common">Pythiosis disease agent</name>
    <dbReference type="NCBI Taxonomy" id="114742"/>
    <lineage>
        <taxon>Eukaryota</taxon>
        <taxon>Sar</taxon>
        <taxon>Stramenopiles</taxon>
        <taxon>Oomycota</taxon>
        <taxon>Peronosporomycetes</taxon>
        <taxon>Pythiales</taxon>
        <taxon>Pythiaceae</taxon>
        <taxon>Pythium</taxon>
    </lineage>
</organism>
<proteinExistence type="predicted"/>
<evidence type="ECO:0000256" key="1">
    <source>
        <dbReference type="ARBA" id="ARBA00023054"/>
    </source>
</evidence>
<name>A0AAD5M8S8_PYTIN</name>
<keyword evidence="1 2" id="KW-0175">Coiled coil</keyword>
<evidence type="ECO:0000313" key="5">
    <source>
        <dbReference type="EMBL" id="KAJ0406855.1"/>
    </source>
</evidence>
<evidence type="ECO:0000256" key="3">
    <source>
        <dbReference type="SAM" id="MobiDB-lite"/>
    </source>
</evidence>
<accession>A0AAD5M8S8</accession>
<dbReference type="Pfam" id="PF21773">
    <property type="entry name" value="ODAD1_CC"/>
    <property type="match status" value="1"/>
</dbReference>
<feature type="region of interest" description="Disordered" evidence="3">
    <location>
        <begin position="421"/>
        <end position="488"/>
    </location>
</feature>
<feature type="coiled-coil region" evidence="2">
    <location>
        <begin position="202"/>
        <end position="267"/>
    </location>
</feature>
<protein>
    <recommendedName>
        <fullName evidence="4">ODAD1 central coiled coil region domain-containing protein</fullName>
    </recommendedName>
</protein>
<dbReference type="EMBL" id="JAKCXM010000028">
    <property type="protein sequence ID" value="KAJ0406855.1"/>
    <property type="molecule type" value="Genomic_DNA"/>
</dbReference>